<reference evidence="1" key="1">
    <citation type="submission" date="2020-11" db="EMBL/GenBank/DDBJ databases">
        <authorList>
            <consortium name="DOE Joint Genome Institute"/>
            <person name="Ahrendt S."/>
            <person name="Riley R."/>
            <person name="Andreopoulos W."/>
            <person name="LaButti K."/>
            <person name="Pangilinan J."/>
            <person name="Ruiz-duenas F.J."/>
            <person name="Barrasa J.M."/>
            <person name="Sanchez-Garcia M."/>
            <person name="Camarero S."/>
            <person name="Miyauchi S."/>
            <person name="Serrano A."/>
            <person name="Linde D."/>
            <person name="Babiker R."/>
            <person name="Drula E."/>
            <person name="Ayuso-Fernandez I."/>
            <person name="Pacheco R."/>
            <person name="Padilla G."/>
            <person name="Ferreira P."/>
            <person name="Barriuso J."/>
            <person name="Kellner H."/>
            <person name="Castanera R."/>
            <person name="Alfaro M."/>
            <person name="Ramirez L."/>
            <person name="Pisabarro A.G."/>
            <person name="Kuo A."/>
            <person name="Tritt A."/>
            <person name="Lipzen A."/>
            <person name="He G."/>
            <person name="Yan M."/>
            <person name="Ng V."/>
            <person name="Cullen D."/>
            <person name="Martin F."/>
            <person name="Rosso M.-N."/>
            <person name="Henrissat B."/>
            <person name="Hibbett D."/>
            <person name="Martinez A.T."/>
            <person name="Grigoriev I.V."/>
        </authorList>
    </citation>
    <scope>NUCLEOTIDE SEQUENCE</scope>
    <source>
        <strain evidence="1">AH 44721</strain>
    </source>
</reference>
<sequence length="431" mass="49024">EILSHVFLLTLPENFPHWDAIRSFTPPLLLCQVCQRWRDAAIHYPTLWSYFSIESISEAKLYLLRTWIERSVESPLTISVNLLPTHRLDAWDPPFNHIISLIFSERNRWRNMYFSVPASAFTTLDFPEEANSASNLKQLHFQLHSGRIPPSFKAFLSHSPVLSDFTLKTEQRGVFPLLENLPWSQLTDLHLECVLSPEEYQLVFQRSPMLRTCHLQNVSRELLLSPIPARIQPPITLAYLHYLHVTGEPRIFLLFDSVTLPSLQTLVIGIIKPGLIRFLAPLSTLESLNFQKFIERSSPPLQVINFDNVLLQENILIDILALLPTMQSLTIDDDSNRLNAQLSDKLLQALGGRNGVAFICPGLTTICLTGQLSTSDGIFAMMVSERWGANAAINGVTPLKIVQVELSRDNKVDIECLTNFRWQGLKVVFSF</sequence>
<evidence type="ECO:0000313" key="1">
    <source>
        <dbReference type="EMBL" id="KAF8884552.1"/>
    </source>
</evidence>
<accession>A0A9P5NDW3</accession>
<organism evidence="1 2">
    <name type="scientific">Gymnopilus junonius</name>
    <name type="common">Spectacular rustgill mushroom</name>
    <name type="synonym">Gymnopilus spectabilis subsp. junonius</name>
    <dbReference type="NCBI Taxonomy" id="109634"/>
    <lineage>
        <taxon>Eukaryota</taxon>
        <taxon>Fungi</taxon>
        <taxon>Dikarya</taxon>
        <taxon>Basidiomycota</taxon>
        <taxon>Agaricomycotina</taxon>
        <taxon>Agaricomycetes</taxon>
        <taxon>Agaricomycetidae</taxon>
        <taxon>Agaricales</taxon>
        <taxon>Agaricineae</taxon>
        <taxon>Hymenogastraceae</taxon>
        <taxon>Gymnopilus</taxon>
    </lineage>
</organism>
<evidence type="ECO:0000313" key="2">
    <source>
        <dbReference type="Proteomes" id="UP000724874"/>
    </source>
</evidence>
<proteinExistence type="predicted"/>
<feature type="non-terminal residue" evidence="1">
    <location>
        <position position="1"/>
    </location>
</feature>
<name>A0A9P5NDW3_GYMJU</name>
<evidence type="ECO:0008006" key="3">
    <source>
        <dbReference type="Google" id="ProtNLM"/>
    </source>
</evidence>
<dbReference type="InterPro" id="IPR032675">
    <property type="entry name" value="LRR_dom_sf"/>
</dbReference>
<comment type="caution">
    <text evidence="1">The sequence shown here is derived from an EMBL/GenBank/DDBJ whole genome shotgun (WGS) entry which is preliminary data.</text>
</comment>
<protein>
    <recommendedName>
        <fullName evidence="3">F-box domain-containing protein</fullName>
    </recommendedName>
</protein>
<dbReference type="AlphaFoldDB" id="A0A9P5NDW3"/>
<dbReference type="OrthoDB" id="3139399at2759"/>
<gene>
    <name evidence="1" type="ORF">CPB84DRAFT_1685806</name>
</gene>
<dbReference type="Gene3D" id="3.80.10.10">
    <property type="entry name" value="Ribonuclease Inhibitor"/>
    <property type="match status" value="1"/>
</dbReference>
<dbReference type="EMBL" id="JADNYJ010000107">
    <property type="protein sequence ID" value="KAF8884552.1"/>
    <property type="molecule type" value="Genomic_DNA"/>
</dbReference>
<keyword evidence="2" id="KW-1185">Reference proteome</keyword>
<dbReference type="Proteomes" id="UP000724874">
    <property type="component" value="Unassembled WGS sequence"/>
</dbReference>